<sequence length="65" mass="7109">MRCPDDNFVISAVRTGYAYCCRGGPNVENNSQLLEASITLAQAHGVSRRDKSIKNADDLDAFMMA</sequence>
<proteinExistence type="predicted"/>
<keyword evidence="2" id="KW-1185">Reference proteome</keyword>
<organism evidence="1 2">
    <name type="scientific">Dickeya fangzhongdai</name>
    <dbReference type="NCBI Taxonomy" id="1778540"/>
    <lineage>
        <taxon>Bacteria</taxon>
        <taxon>Pseudomonadati</taxon>
        <taxon>Pseudomonadota</taxon>
        <taxon>Gammaproteobacteria</taxon>
        <taxon>Enterobacterales</taxon>
        <taxon>Pectobacteriaceae</taxon>
        <taxon>Dickeya</taxon>
    </lineage>
</organism>
<name>A0A2K8QI65_9GAMM</name>
<evidence type="ECO:0000313" key="2">
    <source>
        <dbReference type="Proteomes" id="UP000231901"/>
    </source>
</evidence>
<dbReference type="KEGG" id="dfn:CVE23_03895"/>
<reference evidence="2" key="1">
    <citation type="journal article" date="2018" name="Genome Announc.">
        <title>Complete genome sequence of a Dickeya fangzhongdai type strain causing bleeding canker of pear tree trunks.</title>
        <authorList>
            <person name="Zhao Y."/>
            <person name="Tian Y."/>
            <person name="Li X."/>
            <person name="Hu B."/>
        </authorList>
    </citation>
    <scope>NUCLEOTIDE SEQUENCE [LARGE SCALE GENOMIC DNA]</scope>
    <source>
        <strain evidence="2">DSM 101947</strain>
    </source>
</reference>
<protein>
    <submittedName>
        <fullName evidence="1">Uncharacterized protein</fullName>
    </submittedName>
</protein>
<dbReference type="AlphaFoldDB" id="A0A2K8QI65"/>
<dbReference type="EMBL" id="CP025003">
    <property type="protein sequence ID" value="ATZ93193.1"/>
    <property type="molecule type" value="Genomic_DNA"/>
</dbReference>
<dbReference type="Proteomes" id="UP000231901">
    <property type="component" value="Chromosome"/>
</dbReference>
<gene>
    <name evidence="1" type="ORF">CVE23_03895</name>
</gene>
<accession>A0A2K8QI65</accession>
<evidence type="ECO:0000313" key="1">
    <source>
        <dbReference type="EMBL" id="ATZ93193.1"/>
    </source>
</evidence>